<proteinExistence type="predicted"/>
<evidence type="ECO:0000313" key="3">
    <source>
        <dbReference type="EMBL" id="UZF18066.1"/>
    </source>
</evidence>
<protein>
    <submittedName>
        <fullName evidence="2">Uncharacterized protein</fullName>
    </submittedName>
</protein>
<dbReference type="EMBL" id="LN899820">
    <property type="protein sequence ID" value="CUV56149.1"/>
    <property type="molecule type" value="Genomic_DNA"/>
</dbReference>
<gene>
    <name evidence="3" type="ORF">LH706_21315</name>
    <name evidence="2" type="ORF">RUN215_v1_670048</name>
    <name evidence="1" type="ORF">TO10_v1_600017</name>
</gene>
<sequence length="112" mass="12009">MSAPQSAWDALRFQLKAIDDDGAECSLSRIAEVSIDPSESIVHIERAHCFGATITTLRLSGGGTVSTVVTDAGCIRELSLEYGAAKIDREGRVVVRSWRESDDRAGAPPSFT</sequence>
<evidence type="ECO:0000313" key="1">
    <source>
        <dbReference type="EMBL" id="CUV46481.1"/>
    </source>
</evidence>
<dbReference type="AlphaFoldDB" id="A0A0S4WX23"/>
<geneLocation type="plasmid" evidence="3">
    <name>p1</name>
</geneLocation>
<dbReference type="EMBL" id="CP085044">
    <property type="protein sequence ID" value="UZF18066.1"/>
    <property type="molecule type" value="Genomic_DNA"/>
</dbReference>
<keyword evidence="3" id="KW-0614">Plasmid</keyword>
<evidence type="ECO:0000313" key="2">
    <source>
        <dbReference type="EMBL" id="CUV56149.1"/>
    </source>
</evidence>
<accession>A0A0S4WX23</accession>
<reference evidence="2" key="1">
    <citation type="submission" date="2015-10" db="EMBL/GenBank/DDBJ databases">
        <authorList>
            <person name="Gilbert D.G."/>
        </authorList>
    </citation>
    <scope>NUCLEOTIDE SEQUENCE</scope>
    <source>
        <strain evidence="2">Phyl III-seqv23</strain>
    </source>
</reference>
<name>A0A0S4WX23_RALSL</name>
<organism evidence="2">
    <name type="scientific">Ralstonia solanacearum</name>
    <name type="common">Pseudomonas solanacearum</name>
    <dbReference type="NCBI Taxonomy" id="305"/>
    <lineage>
        <taxon>Bacteria</taxon>
        <taxon>Pseudomonadati</taxon>
        <taxon>Pseudomonadota</taxon>
        <taxon>Betaproteobacteria</taxon>
        <taxon>Burkholderiales</taxon>
        <taxon>Burkholderiaceae</taxon>
        <taxon>Ralstonia</taxon>
        <taxon>Ralstonia solanacearum species complex</taxon>
    </lineage>
</organism>
<dbReference type="EMBL" id="LN899827">
    <property type="protein sequence ID" value="CUV46481.1"/>
    <property type="molecule type" value="Genomic_DNA"/>
</dbReference>
<reference evidence="3" key="2">
    <citation type="submission" date="2021-10" db="EMBL/GenBank/DDBJ databases">
        <title>Complete genome sequences of five Ralstonia solancearum strains isolated from sunflower.</title>
        <authorList>
            <person name="She X."/>
            <person name="He Z."/>
        </authorList>
    </citation>
    <scope>NUCLEOTIDE SEQUENCE</scope>
    <source>
        <strain evidence="3">RS638</strain>
        <plasmid evidence="3">p1</plasmid>
    </source>
</reference>